<dbReference type="EMBL" id="FWFN01000006">
    <property type="protein sequence ID" value="SLN60126.1"/>
    <property type="molecule type" value="Genomic_DNA"/>
</dbReference>
<evidence type="ECO:0000313" key="3">
    <source>
        <dbReference type="Proteomes" id="UP000193963"/>
    </source>
</evidence>
<gene>
    <name evidence="2" type="ORF">PSM7751_02985</name>
</gene>
<feature type="compositionally biased region" description="Low complexity" evidence="1">
    <location>
        <begin position="245"/>
        <end position="256"/>
    </location>
</feature>
<evidence type="ECO:0000256" key="1">
    <source>
        <dbReference type="SAM" id="MobiDB-lite"/>
    </source>
</evidence>
<name>A0A1X6ZSG4_9RHOB</name>
<feature type="region of interest" description="Disordered" evidence="1">
    <location>
        <begin position="234"/>
        <end position="271"/>
    </location>
</feature>
<protein>
    <submittedName>
        <fullName evidence="2">Uncharacterized protein</fullName>
    </submittedName>
</protein>
<accession>A0A1X6ZSG4</accession>
<organism evidence="2 3">
    <name type="scientific">Pseudooceanicola marinus</name>
    <dbReference type="NCBI Taxonomy" id="396013"/>
    <lineage>
        <taxon>Bacteria</taxon>
        <taxon>Pseudomonadati</taxon>
        <taxon>Pseudomonadota</taxon>
        <taxon>Alphaproteobacteria</taxon>
        <taxon>Rhodobacterales</taxon>
        <taxon>Paracoccaceae</taxon>
        <taxon>Pseudooceanicola</taxon>
    </lineage>
</organism>
<reference evidence="2 3" key="1">
    <citation type="submission" date="2017-03" db="EMBL/GenBank/DDBJ databases">
        <authorList>
            <person name="Afonso C.L."/>
            <person name="Miller P.J."/>
            <person name="Scott M.A."/>
            <person name="Spackman E."/>
            <person name="Goraichik I."/>
            <person name="Dimitrov K.M."/>
            <person name="Suarez D.L."/>
            <person name="Swayne D.E."/>
        </authorList>
    </citation>
    <scope>NUCLEOTIDE SEQUENCE [LARGE SCALE GENOMIC DNA]</scope>
    <source>
        <strain evidence="2 3">CECT 7751</strain>
    </source>
</reference>
<keyword evidence="3" id="KW-1185">Reference proteome</keyword>
<proteinExistence type="predicted"/>
<sequence length="271" mass="27863">MSTPIFDRLRAGRGTSRAARALTAAARPWRAAFLLPLCLMLSACLETAGTPSAGFRQVEEQGRGGGLFASMRRPIGPVLVTAATAGGDVVIRGPEDYCIEGRSLKTRARGGFALLARCDILSGGEMGDPVALALLTATVTPYEGAELPPARALAADFAGMDVLEVMDRDGVRLLHLGKGGNARVSAADPRQWRATFLLNGYAVSLAAYGPKDSSVAGAAGRPILLAMARAIRAASPDRPGGQDPAAKAATDGAGLAEQEPEGLGTTLNAPD</sequence>
<dbReference type="Proteomes" id="UP000193963">
    <property type="component" value="Unassembled WGS sequence"/>
</dbReference>
<evidence type="ECO:0000313" key="2">
    <source>
        <dbReference type="EMBL" id="SLN60126.1"/>
    </source>
</evidence>
<dbReference type="AlphaFoldDB" id="A0A1X6ZSG4"/>